<evidence type="ECO:0000256" key="8">
    <source>
        <dbReference type="SAM" id="MobiDB-lite"/>
    </source>
</evidence>
<dbReference type="GO" id="GO:0050661">
    <property type="term" value="F:NADP binding"/>
    <property type="evidence" value="ECO:0007669"/>
    <property type="project" value="InterPro"/>
</dbReference>
<evidence type="ECO:0000256" key="3">
    <source>
        <dbReference type="ARBA" id="ARBA00011738"/>
    </source>
</evidence>
<dbReference type="InterPro" id="IPR036291">
    <property type="entry name" value="NAD(P)-bd_dom_sf"/>
</dbReference>
<dbReference type="EMBL" id="CVRI01000009">
    <property type="protein sequence ID" value="CRK88581.1"/>
    <property type="molecule type" value="Genomic_DNA"/>
</dbReference>
<evidence type="ECO:0000256" key="5">
    <source>
        <dbReference type="ARBA" id="ARBA00023064"/>
    </source>
</evidence>
<feature type="compositionally biased region" description="Low complexity" evidence="8">
    <location>
        <begin position="130"/>
        <end position="153"/>
    </location>
</feature>
<evidence type="ECO:0000259" key="9">
    <source>
        <dbReference type="SMART" id="SM01350"/>
    </source>
</evidence>
<dbReference type="Pfam" id="PF00393">
    <property type="entry name" value="6PGD"/>
    <property type="match status" value="1"/>
</dbReference>
<gene>
    <name evidence="10" type="ORF">CLUMA_CG002361</name>
</gene>
<feature type="domain" description="6-phosphogluconate dehydrogenase C-terminal" evidence="9">
    <location>
        <begin position="556"/>
        <end position="836"/>
    </location>
</feature>
<keyword evidence="5 7" id="KW-0311">Gluconate utilization</keyword>
<dbReference type="GO" id="GO:0019521">
    <property type="term" value="P:D-gluconate metabolic process"/>
    <property type="evidence" value="ECO:0007669"/>
    <property type="project" value="UniProtKB-KW"/>
</dbReference>
<comment type="similarity">
    <text evidence="2 7">Belongs to the 6-phosphogluconate dehydrogenase family.</text>
</comment>
<evidence type="ECO:0000256" key="1">
    <source>
        <dbReference type="ARBA" id="ARBA00004874"/>
    </source>
</evidence>
<dbReference type="UniPathway" id="UPA00115">
    <property type="reaction ID" value="UER00410"/>
</dbReference>
<comment type="subunit">
    <text evidence="3">Homodimer.</text>
</comment>
<dbReference type="Pfam" id="PF03446">
    <property type="entry name" value="NAD_binding_2"/>
    <property type="match status" value="1"/>
</dbReference>
<comment type="pathway">
    <text evidence="1 7">Carbohydrate degradation; pentose phosphate pathway; D-ribulose 5-phosphate from D-glucose 6-phosphate (oxidative stage): step 3/3.</text>
</comment>
<evidence type="ECO:0000313" key="11">
    <source>
        <dbReference type="Proteomes" id="UP000183832"/>
    </source>
</evidence>
<comment type="catalytic activity">
    <reaction evidence="7">
        <text>6-phospho-D-gluconate + NADP(+) = D-ribulose 5-phosphate + CO2 + NADPH</text>
        <dbReference type="Rhea" id="RHEA:10116"/>
        <dbReference type="ChEBI" id="CHEBI:16526"/>
        <dbReference type="ChEBI" id="CHEBI:57783"/>
        <dbReference type="ChEBI" id="CHEBI:58121"/>
        <dbReference type="ChEBI" id="CHEBI:58349"/>
        <dbReference type="ChEBI" id="CHEBI:58759"/>
        <dbReference type="EC" id="1.1.1.44"/>
    </reaction>
</comment>
<dbReference type="PRINTS" id="PR00076">
    <property type="entry name" value="6PGDHDRGNASE"/>
</dbReference>
<feature type="region of interest" description="Disordered" evidence="8">
    <location>
        <begin position="326"/>
        <end position="376"/>
    </location>
</feature>
<feature type="compositionally biased region" description="Low complexity" evidence="8">
    <location>
        <begin position="204"/>
        <end position="219"/>
    </location>
</feature>
<evidence type="ECO:0000256" key="4">
    <source>
        <dbReference type="ARBA" id="ARBA00023002"/>
    </source>
</evidence>
<evidence type="ECO:0000313" key="10">
    <source>
        <dbReference type="EMBL" id="CRK88581.1"/>
    </source>
</evidence>
<dbReference type="Gene3D" id="3.40.50.720">
    <property type="entry name" value="NAD(P)-binding Rossmann-like Domain"/>
    <property type="match status" value="1"/>
</dbReference>
<dbReference type="PANTHER" id="PTHR11811">
    <property type="entry name" value="6-PHOSPHOGLUCONATE DEHYDROGENASE"/>
    <property type="match status" value="1"/>
</dbReference>
<dbReference type="CDD" id="cd20264">
    <property type="entry name" value="Complex1_LYR_LYRM4"/>
    <property type="match status" value="1"/>
</dbReference>
<keyword evidence="4 7" id="KW-0560">Oxidoreductase</keyword>
<dbReference type="NCBIfam" id="NF006765">
    <property type="entry name" value="PRK09287.1"/>
    <property type="match status" value="1"/>
</dbReference>
<dbReference type="InterPro" id="IPR006113">
    <property type="entry name" value="6PGDH_Gnd/GntZ"/>
</dbReference>
<dbReference type="Proteomes" id="UP000183832">
    <property type="component" value="Unassembled WGS sequence"/>
</dbReference>
<dbReference type="STRING" id="568069.A0A1J1HKM4"/>
<keyword evidence="7" id="KW-0521">NADP</keyword>
<dbReference type="SMART" id="SM01350">
    <property type="entry name" value="6PGD"/>
    <property type="match status" value="1"/>
</dbReference>
<dbReference type="GO" id="GO:0016226">
    <property type="term" value="P:iron-sulfur cluster assembly"/>
    <property type="evidence" value="ECO:0007669"/>
    <property type="project" value="InterPro"/>
</dbReference>
<dbReference type="SUPFAM" id="SSF48179">
    <property type="entry name" value="6-phosphogluconate dehydrogenase C-terminal domain-like"/>
    <property type="match status" value="1"/>
</dbReference>
<accession>A0A1J1HKM4</accession>
<keyword evidence="11" id="KW-1185">Reference proteome</keyword>
<dbReference type="InterPro" id="IPR006184">
    <property type="entry name" value="6PGdom_BS"/>
</dbReference>
<evidence type="ECO:0000256" key="7">
    <source>
        <dbReference type="RuleBase" id="RU000485"/>
    </source>
</evidence>
<dbReference type="InterPro" id="IPR008927">
    <property type="entry name" value="6-PGluconate_DH-like_C_sf"/>
</dbReference>
<dbReference type="FunFam" id="3.40.50.720:FF:000007">
    <property type="entry name" value="6-phosphogluconate dehydrogenase, decarboxylating"/>
    <property type="match status" value="1"/>
</dbReference>
<dbReference type="FunFam" id="1.10.1040.10:FF:000002">
    <property type="entry name" value="6-phosphogluconate dehydrogenase, decarboxylating"/>
    <property type="match status" value="1"/>
</dbReference>
<protein>
    <recommendedName>
        <fullName evidence="7">6-phosphogluconate dehydrogenase, decarboxylating</fullName>
        <ecNumber evidence="7">1.1.1.44</ecNumber>
    </recommendedName>
</protein>
<reference evidence="10 11" key="1">
    <citation type="submission" date="2015-04" db="EMBL/GenBank/DDBJ databases">
        <authorList>
            <person name="Syromyatnikov M.Y."/>
            <person name="Popov V.N."/>
        </authorList>
    </citation>
    <scope>NUCLEOTIDE SEQUENCE [LARGE SCALE GENOMIC DNA]</scope>
</reference>
<dbReference type="InterPro" id="IPR006183">
    <property type="entry name" value="Pgluconate_DH"/>
</dbReference>
<dbReference type="InterPro" id="IPR006115">
    <property type="entry name" value="6PGDH_NADP-bd"/>
</dbReference>
<feature type="compositionally biased region" description="Gly residues" evidence="8">
    <location>
        <begin position="167"/>
        <end position="176"/>
    </location>
</feature>
<dbReference type="EC" id="1.1.1.44" evidence="7"/>
<organism evidence="10 11">
    <name type="scientific">Clunio marinus</name>
    <dbReference type="NCBI Taxonomy" id="568069"/>
    <lineage>
        <taxon>Eukaryota</taxon>
        <taxon>Metazoa</taxon>
        <taxon>Ecdysozoa</taxon>
        <taxon>Arthropoda</taxon>
        <taxon>Hexapoda</taxon>
        <taxon>Insecta</taxon>
        <taxon>Pterygota</taxon>
        <taxon>Neoptera</taxon>
        <taxon>Endopterygota</taxon>
        <taxon>Diptera</taxon>
        <taxon>Nematocera</taxon>
        <taxon>Chironomoidea</taxon>
        <taxon>Chironomidae</taxon>
        <taxon>Clunio</taxon>
    </lineage>
</organism>
<dbReference type="Gene3D" id="1.10.1040.10">
    <property type="entry name" value="N-(1-d-carboxylethyl)-l-norvaline Dehydrogenase, domain 2"/>
    <property type="match status" value="1"/>
</dbReference>
<dbReference type="InterPro" id="IPR006114">
    <property type="entry name" value="6PGDH_C"/>
</dbReference>
<feature type="compositionally biased region" description="Low complexity" evidence="8">
    <location>
        <begin position="327"/>
        <end position="336"/>
    </location>
</feature>
<sequence>MLGGNKIKMKNMGGNMMRNNMNRKNFQQQNFNQQLDNSGFMDFSNNFNDQQQQMPRQQNNMNNMNNKRKMNGQQNRSPKKNMNFQNGNNKNWNNNQQQPQRRVPAPQMMNQQNQFQQFNPVPAPQMNQRMPPVNYRNNGNNNMRNGPSNSSMNFPPMQGRRGPQMNMGGGPLGGPNMGPIPPPPMNIRAGGRPPMRRSFQKPFNNNMRNNSNQNRKNPNLTKVDKPKNRKMQQNVNKKNVGNRAKKRQRDPYSLEAPFVTDEIREEHKKKEDILESLKGKGKNDELFAKFKEQRDIFVKKYDEAKMAYQAEKKAQREAAKAAKAEEAAAAAKTAQETSSTDTVPASQTEEENKGESNVTETPATEEENASNTPQPWHSKKADIALIGLAVMGQNLILNMDSKGFVVCAFNRTVDKVKHFLDNEAKGTKIIGATSMEDMVSKLKSPRRVMLLVKAGSAVDDFIKQLTPLLSPGDIIIDGGNSEYQDTARRVEECKKNKLLFVGSGVSGGEEGARYGPSLMPGGNPDAWPHIKNIFQSICAKSDNDPCCEWVGEGGSGHFVKMVHNGIEYGDMQLICEAYDLMKSLGLSQKEMADAFTEWNKGELDSFLIEITRDILNYKDKDGKYLLERIRDTAGQKGTGKWTAIAALQYGVPVTLIGEAVFSRCLSALKTERVKASKLLSGPNTKPSVDNKAEFLNHIKNALYCAKIVSYAQGFMLMREAAKENGWNLNYGGIALMWRGGCIIRSVFLGNIKEAFVRNPQLSNLLLDDFFKAAITANQNSWRQVVSKATLWGIPVPCLSAALSFFDGYRSERLPANLLQAQRDYFGAHTYEFLSYYYITLNHFGEMSSSSATRSTVLSLYKKLLREGSKFPAYNFREYALRKTRDTFKEHKSLSDEAAIKTCINEAKENLEAIRRQVAIGNLYQADKLIIEK</sequence>
<proteinExistence type="inferred from homology"/>
<feature type="compositionally biased region" description="Polar residues" evidence="8">
    <location>
        <begin position="337"/>
        <end position="347"/>
    </location>
</feature>
<evidence type="ECO:0000256" key="6">
    <source>
        <dbReference type="ARBA" id="ARBA00023126"/>
    </source>
</evidence>
<dbReference type="GO" id="GO:0006098">
    <property type="term" value="P:pentose-phosphate shunt"/>
    <property type="evidence" value="ECO:0007669"/>
    <property type="project" value="UniProtKB-UniPathway"/>
</dbReference>
<feature type="region of interest" description="Disordered" evidence="8">
    <location>
        <begin position="53"/>
        <end position="103"/>
    </location>
</feature>
<dbReference type="Pfam" id="PF05347">
    <property type="entry name" value="Complex1_LYR"/>
    <property type="match status" value="1"/>
</dbReference>
<dbReference type="PROSITE" id="PS00461">
    <property type="entry name" value="6PGD"/>
    <property type="match status" value="1"/>
</dbReference>
<dbReference type="AlphaFoldDB" id="A0A1J1HKM4"/>
<dbReference type="InterPro" id="IPR013328">
    <property type="entry name" value="6PGD_dom2"/>
</dbReference>
<dbReference type="GO" id="GO:0004616">
    <property type="term" value="F:phosphogluconate dehydrogenase (decarboxylating) activity"/>
    <property type="evidence" value="ECO:0007669"/>
    <property type="project" value="UniProtKB-EC"/>
</dbReference>
<dbReference type="NCBIfam" id="TIGR00873">
    <property type="entry name" value="gnd"/>
    <property type="match status" value="1"/>
</dbReference>
<keyword evidence="6 7" id="KW-0570">Pentose shunt</keyword>
<name>A0A1J1HKM4_9DIPT</name>
<dbReference type="OrthoDB" id="434986at2759"/>
<evidence type="ECO:0000256" key="2">
    <source>
        <dbReference type="ARBA" id="ARBA00008419"/>
    </source>
</evidence>
<dbReference type="InterPro" id="IPR008011">
    <property type="entry name" value="Complex1_LYR_dom"/>
</dbReference>
<feature type="region of interest" description="Disordered" evidence="8">
    <location>
        <begin position="119"/>
        <end position="254"/>
    </location>
</feature>
<dbReference type="SUPFAM" id="SSF51735">
    <property type="entry name" value="NAD(P)-binding Rossmann-fold domains"/>
    <property type="match status" value="1"/>
</dbReference>
<dbReference type="Gene3D" id="1.20.5.320">
    <property type="entry name" value="6-Phosphogluconate Dehydrogenase, domain 3"/>
    <property type="match status" value="1"/>
</dbReference>
<dbReference type="InterPro" id="IPR045297">
    <property type="entry name" value="Complex1_LYR_LYRM4"/>
</dbReference>